<organism evidence="1 2">
    <name type="scientific">Clathrus columnatus</name>
    <dbReference type="NCBI Taxonomy" id="1419009"/>
    <lineage>
        <taxon>Eukaryota</taxon>
        <taxon>Fungi</taxon>
        <taxon>Dikarya</taxon>
        <taxon>Basidiomycota</taxon>
        <taxon>Agaricomycotina</taxon>
        <taxon>Agaricomycetes</taxon>
        <taxon>Phallomycetidae</taxon>
        <taxon>Phallales</taxon>
        <taxon>Clathraceae</taxon>
        <taxon>Clathrus</taxon>
    </lineage>
</organism>
<evidence type="ECO:0000313" key="1">
    <source>
        <dbReference type="EMBL" id="GJJ14441.1"/>
    </source>
</evidence>
<comment type="caution">
    <text evidence="1">The sequence shown here is derived from an EMBL/GenBank/DDBJ whole genome shotgun (WGS) entry which is preliminary data.</text>
</comment>
<sequence length="319" mass="36425">MEHGYVVIKGAFTPEAAKEWTKDVWIRLGVDSEDRRQWNTISDNLDRIHMPRHNTMSSKEFAPKAWGAICELLGEDRIEPKTQLWNDAFIVNLGRDEYKDLDIHPRDLENWHVDGDFFVHFLDSPEQALLVIPLFSDIKHRGGATYISPEGLDHVAKYLAAHPEGCYPTGLSFTPSTGLDDPTQKYSLLELANKKLTNFVELTGDVGDVILLHPLMLHSASKNYIRSHRIITNPPIALKSDRPFNFARDDPNEYSLVELKTLKALGVDRFEFKPTGERKLIVPKRVERQTILYDQEKTRLEAHYGNMNGVQRAPLASRA</sequence>
<proteinExistence type="predicted"/>
<reference evidence="1" key="1">
    <citation type="submission" date="2021-10" db="EMBL/GenBank/DDBJ databases">
        <title>De novo Genome Assembly of Clathrus columnatus (Basidiomycota, Fungi) Using Illumina and Nanopore Sequence Data.</title>
        <authorList>
            <person name="Ogiso-Tanaka E."/>
            <person name="Itagaki H."/>
            <person name="Hosoya T."/>
            <person name="Hosaka K."/>
        </authorList>
    </citation>
    <scope>NUCLEOTIDE SEQUENCE</scope>
    <source>
        <strain evidence="1">MO-923</strain>
    </source>
</reference>
<dbReference type="Proteomes" id="UP001050691">
    <property type="component" value="Unassembled WGS sequence"/>
</dbReference>
<accession>A0AAV5ANH0</accession>
<dbReference type="AlphaFoldDB" id="A0AAV5ANH0"/>
<dbReference type="SUPFAM" id="SSF51197">
    <property type="entry name" value="Clavaminate synthase-like"/>
    <property type="match status" value="1"/>
</dbReference>
<dbReference type="Gene3D" id="2.60.120.620">
    <property type="entry name" value="q2cbj1_9rhob like domain"/>
    <property type="match status" value="1"/>
</dbReference>
<gene>
    <name evidence="1" type="ORF">Clacol_008705</name>
</gene>
<evidence type="ECO:0000313" key="2">
    <source>
        <dbReference type="Proteomes" id="UP001050691"/>
    </source>
</evidence>
<keyword evidence="2" id="KW-1185">Reference proteome</keyword>
<dbReference type="EMBL" id="BPWL01000009">
    <property type="protein sequence ID" value="GJJ14441.1"/>
    <property type="molecule type" value="Genomic_DNA"/>
</dbReference>
<protein>
    <submittedName>
        <fullName evidence="1">Uncharacterized protein</fullName>
    </submittedName>
</protein>
<name>A0AAV5ANH0_9AGAM</name>